<accession>A0A072P656</accession>
<dbReference type="STRING" id="1182545.A0A072P656"/>
<dbReference type="HOGENOM" id="CLU_032409_0_0_1"/>
<evidence type="ECO:0000256" key="6">
    <source>
        <dbReference type="SAM" id="MobiDB-lite"/>
    </source>
</evidence>
<dbReference type="GO" id="GO:0016279">
    <property type="term" value="F:protein-lysine N-methyltransferase activity"/>
    <property type="evidence" value="ECO:0007669"/>
    <property type="project" value="UniProtKB-UniRule"/>
</dbReference>
<dbReference type="PANTHER" id="PTHR14614">
    <property type="entry name" value="HEPATOCELLULAR CARCINOMA-ASSOCIATED ANTIGEN"/>
    <property type="match status" value="1"/>
</dbReference>
<gene>
    <name evidence="5" type="primary">EFM7</name>
    <name evidence="7" type="ORF">A1O9_08960</name>
</gene>
<feature type="compositionally biased region" description="Acidic residues" evidence="6">
    <location>
        <begin position="1"/>
        <end position="12"/>
    </location>
</feature>
<reference evidence="7 8" key="1">
    <citation type="submission" date="2013-03" db="EMBL/GenBank/DDBJ databases">
        <title>The Genome Sequence of Exophiala aquamarina CBS 119918.</title>
        <authorList>
            <consortium name="The Broad Institute Genomics Platform"/>
            <person name="Cuomo C."/>
            <person name="de Hoog S."/>
            <person name="Gorbushina A."/>
            <person name="Walker B."/>
            <person name="Young S.K."/>
            <person name="Zeng Q."/>
            <person name="Gargeya S."/>
            <person name="Fitzgerald M."/>
            <person name="Haas B."/>
            <person name="Abouelleil A."/>
            <person name="Allen A.W."/>
            <person name="Alvarado L."/>
            <person name="Arachchi H.M."/>
            <person name="Berlin A.M."/>
            <person name="Chapman S.B."/>
            <person name="Gainer-Dewar J."/>
            <person name="Goldberg J."/>
            <person name="Griggs A."/>
            <person name="Gujja S."/>
            <person name="Hansen M."/>
            <person name="Howarth C."/>
            <person name="Imamovic A."/>
            <person name="Ireland A."/>
            <person name="Larimer J."/>
            <person name="McCowan C."/>
            <person name="Murphy C."/>
            <person name="Pearson M."/>
            <person name="Poon T.W."/>
            <person name="Priest M."/>
            <person name="Roberts A."/>
            <person name="Saif S."/>
            <person name="Shea T."/>
            <person name="Sisk P."/>
            <person name="Sykes S."/>
            <person name="Wortman J."/>
            <person name="Nusbaum C."/>
            <person name="Birren B."/>
        </authorList>
    </citation>
    <scope>NUCLEOTIDE SEQUENCE [LARGE SCALE GENOMIC DNA]</scope>
    <source>
        <strain evidence="7 8">CBS 119918</strain>
    </source>
</reference>
<sequence>MAASSDDNDELPSLDLFQDPAGFYPPEKPPSFTTYLMKNGRHINLRLVGHSPLWGHLLWNAGQVVAQYLEENTQQLVQGKNILELGAGAGLPSLVASLLGAKQVVVTDYPDNELIVNLRHNIDLNLAAQDMPNIVAEGFLWGSSADALTAHLEKGSSTFDVLILADILFNHSEHNKLLDTVTGCLKRTSDSVALVFFTPYRPWLLERDLNFFKMARSSGLLVDKIMEQTMDKVMFENDPGDETLRRTVFGYTVKWDL</sequence>
<protein>
    <recommendedName>
        <fullName evidence="5">Protein N-terminal and lysine N-methyltransferase EFM7</fullName>
        <ecNumber evidence="5">2.1.1.-</ecNumber>
    </recommendedName>
    <alternativeName>
        <fullName evidence="5">Elongation factor methyltransferase 7</fullName>
    </alternativeName>
</protein>
<dbReference type="GO" id="GO:0005737">
    <property type="term" value="C:cytoplasm"/>
    <property type="evidence" value="ECO:0007669"/>
    <property type="project" value="UniProtKB-SubCell"/>
</dbReference>
<organism evidence="7 8">
    <name type="scientific">Exophiala aquamarina CBS 119918</name>
    <dbReference type="NCBI Taxonomy" id="1182545"/>
    <lineage>
        <taxon>Eukaryota</taxon>
        <taxon>Fungi</taxon>
        <taxon>Dikarya</taxon>
        <taxon>Ascomycota</taxon>
        <taxon>Pezizomycotina</taxon>
        <taxon>Eurotiomycetes</taxon>
        <taxon>Chaetothyriomycetidae</taxon>
        <taxon>Chaetothyriales</taxon>
        <taxon>Herpotrichiellaceae</taxon>
        <taxon>Exophiala</taxon>
    </lineage>
</organism>
<evidence type="ECO:0000256" key="5">
    <source>
        <dbReference type="HAMAP-Rule" id="MF_03223"/>
    </source>
</evidence>
<dbReference type="GO" id="GO:0032259">
    <property type="term" value="P:methylation"/>
    <property type="evidence" value="ECO:0007669"/>
    <property type="project" value="UniProtKB-KW"/>
</dbReference>
<dbReference type="VEuPathDB" id="FungiDB:A1O9_08960"/>
<dbReference type="GeneID" id="25283870"/>
<dbReference type="EMBL" id="AMGV01000008">
    <property type="protein sequence ID" value="KEF55306.1"/>
    <property type="molecule type" value="Genomic_DNA"/>
</dbReference>
<dbReference type="AlphaFoldDB" id="A0A072P656"/>
<dbReference type="CDD" id="cd02440">
    <property type="entry name" value="AdoMet_MTases"/>
    <property type="match status" value="1"/>
</dbReference>
<feature type="binding site" evidence="5">
    <location>
        <position position="141"/>
    </location>
    <ligand>
        <name>S-adenosyl-L-methionine</name>
        <dbReference type="ChEBI" id="CHEBI:59789"/>
    </ligand>
</feature>
<feature type="binding site" evidence="5">
    <location>
        <position position="59"/>
    </location>
    <ligand>
        <name>S-adenosyl-L-methionine</name>
        <dbReference type="ChEBI" id="CHEBI:59789"/>
    </ligand>
</feature>
<dbReference type="PROSITE" id="PS51560">
    <property type="entry name" value="SAM_MT_NNT1"/>
    <property type="match status" value="1"/>
</dbReference>
<dbReference type="PANTHER" id="PTHR14614:SF10">
    <property type="entry name" value="PROTEIN N-TERMINAL AND LYSINE N-METHYLTRANSFERASE EFM7"/>
    <property type="match status" value="1"/>
</dbReference>
<keyword evidence="1 5" id="KW-0963">Cytoplasm</keyword>
<feature type="region of interest" description="Disordered" evidence="6">
    <location>
        <begin position="1"/>
        <end position="23"/>
    </location>
</feature>
<evidence type="ECO:0000313" key="8">
    <source>
        <dbReference type="Proteomes" id="UP000027920"/>
    </source>
</evidence>
<evidence type="ECO:0000313" key="7">
    <source>
        <dbReference type="EMBL" id="KEF55306.1"/>
    </source>
</evidence>
<proteinExistence type="inferred from homology"/>
<dbReference type="InterPro" id="IPR029063">
    <property type="entry name" value="SAM-dependent_MTases_sf"/>
</dbReference>
<evidence type="ECO:0000256" key="3">
    <source>
        <dbReference type="ARBA" id="ARBA00022679"/>
    </source>
</evidence>
<comment type="subcellular location">
    <subcellularLocation>
        <location evidence="5">Cytoplasm</location>
    </subcellularLocation>
</comment>
<dbReference type="InterPro" id="IPR019410">
    <property type="entry name" value="Methyltransf_16"/>
</dbReference>
<dbReference type="Proteomes" id="UP000027920">
    <property type="component" value="Unassembled WGS sequence"/>
</dbReference>
<comment type="caution">
    <text evidence="7">The sequence shown here is derived from an EMBL/GenBank/DDBJ whole genome shotgun (WGS) entry which is preliminary data.</text>
</comment>
<name>A0A072P656_9EURO</name>
<dbReference type="Pfam" id="PF10294">
    <property type="entry name" value="Methyltransf_16"/>
    <property type="match status" value="1"/>
</dbReference>
<dbReference type="EC" id="2.1.1.-" evidence="5"/>
<keyword evidence="4 5" id="KW-0949">S-adenosyl-L-methionine</keyword>
<dbReference type="InterPro" id="IPR025784">
    <property type="entry name" value="EFM7"/>
</dbReference>
<comment type="similarity">
    <text evidence="5">Belongs to the class I-like SAM-binding methyltransferase superfamily. EFM7 family.</text>
</comment>
<feature type="binding site" evidence="5">
    <location>
        <begin position="86"/>
        <end position="88"/>
    </location>
    <ligand>
        <name>S-adenosyl-L-methionine</name>
        <dbReference type="ChEBI" id="CHEBI:59789"/>
    </ligand>
</feature>
<evidence type="ECO:0000256" key="4">
    <source>
        <dbReference type="ARBA" id="ARBA00022691"/>
    </source>
</evidence>
<keyword evidence="2 5" id="KW-0489">Methyltransferase</keyword>
<keyword evidence="3 5" id="KW-0808">Transferase</keyword>
<dbReference type="HAMAP" id="MF_03223">
    <property type="entry name" value="Methyltr_EFM7"/>
    <property type="match status" value="1"/>
</dbReference>
<dbReference type="Gene3D" id="3.40.50.150">
    <property type="entry name" value="Vaccinia Virus protein VP39"/>
    <property type="match status" value="1"/>
</dbReference>
<comment type="function">
    <text evidence="5">S-adenosyl-L-methionine-dependent protein methyltransferase that trimethylates the N-terminal glycine 'Gly-2' of elongation factor 1-alpha, before also catalyzing the mono- and dimethylation of 'Lys-3'.</text>
</comment>
<dbReference type="OrthoDB" id="46564at2759"/>
<feature type="binding site" evidence="5">
    <location>
        <position position="108"/>
    </location>
    <ligand>
        <name>S-adenosyl-L-methionine</name>
        <dbReference type="ChEBI" id="CHEBI:59789"/>
    </ligand>
</feature>
<evidence type="ECO:0000256" key="2">
    <source>
        <dbReference type="ARBA" id="ARBA00022603"/>
    </source>
</evidence>
<dbReference type="GO" id="GO:0000183">
    <property type="term" value="P:rDNA heterochromatin formation"/>
    <property type="evidence" value="ECO:0007669"/>
    <property type="project" value="EnsemblFungi"/>
</dbReference>
<feature type="binding site" evidence="5">
    <location>
        <position position="165"/>
    </location>
    <ligand>
        <name>S-adenosyl-L-methionine</name>
        <dbReference type="ChEBI" id="CHEBI:59789"/>
    </ligand>
</feature>
<evidence type="ECO:0000256" key="1">
    <source>
        <dbReference type="ARBA" id="ARBA00022490"/>
    </source>
</evidence>
<dbReference type="GO" id="GO:0071885">
    <property type="term" value="F:N-terminal protein N-methyltransferase activity"/>
    <property type="evidence" value="ECO:0007669"/>
    <property type="project" value="UniProtKB-UniRule"/>
</dbReference>
<dbReference type="SUPFAM" id="SSF53335">
    <property type="entry name" value="S-adenosyl-L-methionine-dependent methyltransferases"/>
    <property type="match status" value="1"/>
</dbReference>
<keyword evidence="8" id="KW-1185">Reference proteome</keyword>
<dbReference type="RefSeq" id="XP_013257896.1">
    <property type="nucleotide sequence ID" value="XM_013402442.1"/>
</dbReference>